<dbReference type="InterPro" id="IPR002810">
    <property type="entry name" value="NfeD-like_C"/>
</dbReference>
<evidence type="ECO:0000259" key="6">
    <source>
        <dbReference type="Pfam" id="PF01957"/>
    </source>
</evidence>
<keyword evidence="2 5" id="KW-0812">Transmembrane</keyword>
<keyword evidence="4 5" id="KW-0472">Membrane</keyword>
<evidence type="ECO:0000256" key="1">
    <source>
        <dbReference type="ARBA" id="ARBA00004141"/>
    </source>
</evidence>
<organism evidence="7 8">
    <name type="scientific">Demequina muriae</name>
    <dbReference type="NCBI Taxonomy" id="3051664"/>
    <lineage>
        <taxon>Bacteria</taxon>
        <taxon>Bacillati</taxon>
        <taxon>Actinomycetota</taxon>
        <taxon>Actinomycetes</taxon>
        <taxon>Micrococcales</taxon>
        <taxon>Demequinaceae</taxon>
        <taxon>Demequina</taxon>
    </lineage>
</organism>
<keyword evidence="8" id="KW-1185">Reference proteome</keyword>
<feature type="transmembrane region" description="Helical" evidence="5">
    <location>
        <begin position="43"/>
        <end position="63"/>
    </location>
</feature>
<dbReference type="RefSeq" id="WP_301140487.1">
    <property type="nucleotide sequence ID" value="NZ_JAUHQA010000001.1"/>
</dbReference>
<dbReference type="InterPro" id="IPR052165">
    <property type="entry name" value="Membrane_assoc_protease"/>
</dbReference>
<proteinExistence type="predicted"/>
<evidence type="ECO:0000313" key="8">
    <source>
        <dbReference type="Proteomes" id="UP001172708"/>
    </source>
</evidence>
<comment type="subcellular location">
    <subcellularLocation>
        <location evidence="1">Membrane</location>
        <topology evidence="1">Multi-pass membrane protein</topology>
    </subcellularLocation>
</comment>
<gene>
    <name evidence="7" type="ORF">QQX02_00295</name>
</gene>
<evidence type="ECO:0000256" key="3">
    <source>
        <dbReference type="ARBA" id="ARBA00022989"/>
    </source>
</evidence>
<dbReference type="PANTHER" id="PTHR33507:SF3">
    <property type="entry name" value="INNER MEMBRANE PROTEIN YBBJ"/>
    <property type="match status" value="1"/>
</dbReference>
<protein>
    <submittedName>
        <fullName evidence="7">NfeD family protein</fullName>
    </submittedName>
</protein>
<sequence>MDSLWWFVGAMVLGIVEVFTLDLTFAMLAGGAIAGGAAALLGLPWWVCVIIACAVAALLLFSLRPYLLKSIRAKGAVIETNAAALAGAAARSLDEITEFAGRVKLAGEVWSARTQDDAPAIPEGAEVVVLEIRGATAIVAPEKGN</sequence>
<evidence type="ECO:0000256" key="2">
    <source>
        <dbReference type="ARBA" id="ARBA00022692"/>
    </source>
</evidence>
<comment type="caution">
    <text evidence="7">The sequence shown here is derived from an EMBL/GenBank/DDBJ whole genome shotgun (WGS) entry which is preliminary data.</text>
</comment>
<reference evidence="7" key="1">
    <citation type="submission" date="2023-06" db="EMBL/GenBank/DDBJ databases">
        <title>Egi l300058.</title>
        <authorList>
            <person name="Gao L."/>
            <person name="Fang B.-Z."/>
            <person name="Li W.-J."/>
        </authorList>
    </citation>
    <scope>NUCLEOTIDE SEQUENCE</scope>
    <source>
        <strain evidence="7">EGI L300058</strain>
    </source>
</reference>
<dbReference type="Proteomes" id="UP001172708">
    <property type="component" value="Unassembled WGS sequence"/>
</dbReference>
<name>A0ABT8GD49_9MICO</name>
<keyword evidence="3 5" id="KW-1133">Transmembrane helix</keyword>
<evidence type="ECO:0000256" key="5">
    <source>
        <dbReference type="SAM" id="Phobius"/>
    </source>
</evidence>
<dbReference type="Gene3D" id="2.40.50.140">
    <property type="entry name" value="Nucleic acid-binding proteins"/>
    <property type="match status" value="1"/>
</dbReference>
<evidence type="ECO:0000256" key="4">
    <source>
        <dbReference type="ARBA" id="ARBA00023136"/>
    </source>
</evidence>
<dbReference type="PANTHER" id="PTHR33507">
    <property type="entry name" value="INNER MEMBRANE PROTEIN YBBJ"/>
    <property type="match status" value="1"/>
</dbReference>
<accession>A0ABT8GD49</accession>
<dbReference type="InterPro" id="IPR012340">
    <property type="entry name" value="NA-bd_OB-fold"/>
</dbReference>
<dbReference type="EMBL" id="JAUHQA010000001">
    <property type="protein sequence ID" value="MDN4479362.1"/>
    <property type="molecule type" value="Genomic_DNA"/>
</dbReference>
<evidence type="ECO:0000313" key="7">
    <source>
        <dbReference type="EMBL" id="MDN4479362.1"/>
    </source>
</evidence>
<feature type="domain" description="NfeD-like C-terminal" evidence="6">
    <location>
        <begin position="83"/>
        <end position="141"/>
    </location>
</feature>
<feature type="transmembrane region" description="Helical" evidence="5">
    <location>
        <begin position="12"/>
        <end position="37"/>
    </location>
</feature>
<dbReference type="Pfam" id="PF01957">
    <property type="entry name" value="NfeD"/>
    <property type="match status" value="1"/>
</dbReference>